<evidence type="ECO:0000256" key="9">
    <source>
        <dbReference type="ARBA" id="ARBA00023163"/>
    </source>
</evidence>
<proteinExistence type="inferred from homology"/>
<sequence>MSRCIVKQCVYNKTKVCRRDKRSIHLFTFPMVNERRESWRFALNINSEDVFKYLRVCHLHFNDDAFDYEKSPFSLSLKKNAIPSERVALADIQCSVPDIRQPSISTYGSISYYEERNRELPSTVQKTPLTSPTIKNNSAVTPRKLKLRKQLRRARKTIKTLRVSLNRYKKKVAVLEDIIKSLKGKVADETLETLAVIGPNNEFLHRQLFTKGKYGSELKTFALT</sequence>
<evidence type="ECO:0000256" key="10">
    <source>
        <dbReference type="ARBA" id="ARBA00023242"/>
    </source>
</evidence>
<dbReference type="SMART" id="SM00692">
    <property type="entry name" value="DM3"/>
    <property type="match status" value="1"/>
</dbReference>
<dbReference type="GeneID" id="126887747"/>
<evidence type="ECO:0000313" key="15">
    <source>
        <dbReference type="EnsemblMetazoa" id="XP_050511475.1"/>
    </source>
</evidence>
<feature type="domain" description="THAP-type" evidence="14">
    <location>
        <begin position="1"/>
        <end position="86"/>
    </location>
</feature>
<dbReference type="InterPro" id="IPR026516">
    <property type="entry name" value="THAP1/10"/>
</dbReference>
<comment type="similarity">
    <text evidence="2">Belongs to the THAP1 family.</text>
</comment>
<evidence type="ECO:0000256" key="5">
    <source>
        <dbReference type="ARBA" id="ARBA00022833"/>
    </source>
</evidence>
<evidence type="ECO:0000256" key="7">
    <source>
        <dbReference type="ARBA" id="ARBA00023054"/>
    </source>
</evidence>
<dbReference type="Proteomes" id="UP001652700">
    <property type="component" value="Unplaced"/>
</dbReference>
<evidence type="ECO:0000256" key="8">
    <source>
        <dbReference type="ARBA" id="ARBA00023125"/>
    </source>
</evidence>
<evidence type="ECO:0000256" key="6">
    <source>
        <dbReference type="ARBA" id="ARBA00023015"/>
    </source>
</evidence>
<dbReference type="PROSITE" id="PS50950">
    <property type="entry name" value="ZF_THAP"/>
    <property type="match status" value="1"/>
</dbReference>
<keyword evidence="8 12" id="KW-0238">DNA-binding</keyword>
<evidence type="ECO:0000313" key="16">
    <source>
        <dbReference type="Proteomes" id="UP001652700"/>
    </source>
</evidence>
<dbReference type="SUPFAM" id="SSF57716">
    <property type="entry name" value="Glucocorticoid receptor-like (DNA-binding domain)"/>
    <property type="match status" value="1"/>
</dbReference>
<evidence type="ECO:0000256" key="4">
    <source>
        <dbReference type="ARBA" id="ARBA00022771"/>
    </source>
</evidence>
<evidence type="ECO:0000259" key="14">
    <source>
        <dbReference type="PROSITE" id="PS50950"/>
    </source>
</evidence>
<dbReference type="RefSeq" id="XP_050511475.1">
    <property type="nucleotide sequence ID" value="XM_050655518.1"/>
</dbReference>
<keyword evidence="7 13" id="KW-0175">Coiled coil</keyword>
<keyword evidence="3" id="KW-0479">Metal-binding</keyword>
<keyword evidence="5" id="KW-0862">Zinc</keyword>
<keyword evidence="16" id="KW-1185">Reference proteome</keyword>
<feature type="coiled-coil region" evidence="13">
    <location>
        <begin position="151"/>
        <end position="185"/>
    </location>
</feature>
<comment type="subcellular location">
    <subcellularLocation>
        <location evidence="1">Nucleus</location>
        <location evidence="1">Nucleoplasm</location>
    </subcellularLocation>
</comment>
<dbReference type="Pfam" id="PF05485">
    <property type="entry name" value="THAP"/>
    <property type="match status" value="1"/>
</dbReference>
<accession>A0ABM5KMR0</accession>
<dbReference type="Gene3D" id="6.20.210.20">
    <property type="entry name" value="THAP domain"/>
    <property type="match status" value="1"/>
</dbReference>
<keyword evidence="4 12" id="KW-0863">Zinc-finger</keyword>
<evidence type="ECO:0000256" key="3">
    <source>
        <dbReference type="ARBA" id="ARBA00022723"/>
    </source>
</evidence>
<name>A0ABM5KMR0_DIAVI</name>
<dbReference type="InterPro" id="IPR038441">
    <property type="entry name" value="THAP_Znf_sf"/>
</dbReference>
<dbReference type="PANTHER" id="PTHR46600:SF1">
    <property type="entry name" value="THAP DOMAIN-CONTAINING PROTEIN 1"/>
    <property type="match status" value="1"/>
</dbReference>
<dbReference type="InterPro" id="IPR006612">
    <property type="entry name" value="THAP_Znf"/>
</dbReference>
<evidence type="ECO:0000256" key="1">
    <source>
        <dbReference type="ARBA" id="ARBA00004642"/>
    </source>
</evidence>
<reference evidence="15" key="1">
    <citation type="submission" date="2025-05" db="UniProtKB">
        <authorList>
            <consortium name="EnsemblMetazoa"/>
        </authorList>
    </citation>
    <scope>IDENTIFICATION</scope>
</reference>
<protein>
    <recommendedName>
        <fullName evidence="14">THAP-type domain-containing protein</fullName>
    </recommendedName>
</protein>
<organism evidence="15 16">
    <name type="scientific">Diabrotica virgifera virgifera</name>
    <name type="common">western corn rootworm</name>
    <dbReference type="NCBI Taxonomy" id="50390"/>
    <lineage>
        <taxon>Eukaryota</taxon>
        <taxon>Metazoa</taxon>
        <taxon>Ecdysozoa</taxon>
        <taxon>Arthropoda</taxon>
        <taxon>Hexapoda</taxon>
        <taxon>Insecta</taxon>
        <taxon>Pterygota</taxon>
        <taxon>Neoptera</taxon>
        <taxon>Endopterygota</taxon>
        <taxon>Coleoptera</taxon>
        <taxon>Polyphaga</taxon>
        <taxon>Cucujiformia</taxon>
        <taxon>Chrysomeloidea</taxon>
        <taxon>Chrysomelidae</taxon>
        <taxon>Galerucinae</taxon>
        <taxon>Diabroticina</taxon>
        <taxon>Diabroticites</taxon>
        <taxon>Diabrotica</taxon>
    </lineage>
</organism>
<evidence type="ECO:0000256" key="13">
    <source>
        <dbReference type="SAM" id="Coils"/>
    </source>
</evidence>
<evidence type="ECO:0000256" key="11">
    <source>
        <dbReference type="ARBA" id="ARBA00023306"/>
    </source>
</evidence>
<dbReference type="SMART" id="SM00980">
    <property type="entry name" value="THAP"/>
    <property type="match status" value="1"/>
</dbReference>
<dbReference type="EnsemblMetazoa" id="XM_050655518.1">
    <property type="protein sequence ID" value="XP_050511475.1"/>
    <property type="gene ID" value="LOC126887747"/>
</dbReference>
<keyword evidence="10" id="KW-0539">Nucleus</keyword>
<evidence type="ECO:0000256" key="2">
    <source>
        <dbReference type="ARBA" id="ARBA00006177"/>
    </source>
</evidence>
<keyword evidence="9" id="KW-0804">Transcription</keyword>
<keyword evidence="6" id="KW-0805">Transcription regulation</keyword>
<keyword evidence="11" id="KW-0131">Cell cycle</keyword>
<dbReference type="PANTHER" id="PTHR46600">
    <property type="entry name" value="THAP DOMAIN-CONTAINING"/>
    <property type="match status" value="1"/>
</dbReference>
<evidence type="ECO:0000256" key="12">
    <source>
        <dbReference type="PROSITE-ProRule" id="PRU00309"/>
    </source>
</evidence>